<dbReference type="InterPro" id="IPR005135">
    <property type="entry name" value="Endo/exonuclease/phosphatase"/>
</dbReference>
<reference evidence="8" key="1">
    <citation type="submission" date="2015-02" db="EMBL/GenBank/DDBJ databases">
        <title>Genome sequencing for Strongylocentrotus purpuratus.</title>
        <authorList>
            <person name="Murali S."/>
            <person name="Liu Y."/>
            <person name="Vee V."/>
            <person name="English A."/>
            <person name="Wang M."/>
            <person name="Skinner E."/>
            <person name="Han Y."/>
            <person name="Muzny D.M."/>
            <person name="Worley K.C."/>
            <person name="Gibbs R.A."/>
        </authorList>
    </citation>
    <scope>NUCLEOTIDE SEQUENCE</scope>
</reference>
<dbReference type="SMART" id="SM00249">
    <property type="entry name" value="PHD"/>
    <property type="match status" value="1"/>
</dbReference>
<dbReference type="PROSITE" id="PS01359">
    <property type="entry name" value="ZF_PHD_1"/>
    <property type="match status" value="1"/>
</dbReference>
<organism evidence="7 8">
    <name type="scientific">Strongylocentrotus purpuratus</name>
    <name type="common">Purple sea urchin</name>
    <dbReference type="NCBI Taxonomy" id="7668"/>
    <lineage>
        <taxon>Eukaryota</taxon>
        <taxon>Metazoa</taxon>
        <taxon>Echinodermata</taxon>
        <taxon>Eleutherozoa</taxon>
        <taxon>Echinozoa</taxon>
        <taxon>Echinoidea</taxon>
        <taxon>Euechinoidea</taxon>
        <taxon>Echinacea</taxon>
        <taxon>Camarodonta</taxon>
        <taxon>Echinidea</taxon>
        <taxon>Strongylocentrotidae</taxon>
        <taxon>Strongylocentrotus</taxon>
    </lineage>
</organism>
<feature type="compositionally biased region" description="Polar residues" evidence="5">
    <location>
        <begin position="96"/>
        <end position="106"/>
    </location>
</feature>
<reference evidence="7" key="2">
    <citation type="submission" date="2021-01" db="UniProtKB">
        <authorList>
            <consortium name="EnsemblMetazoa"/>
        </authorList>
    </citation>
    <scope>IDENTIFICATION</scope>
</reference>
<dbReference type="GO" id="GO:0061343">
    <property type="term" value="P:cell adhesion involved in heart morphogenesis"/>
    <property type="evidence" value="ECO:0000318"/>
    <property type="project" value="GO_Central"/>
</dbReference>
<feature type="compositionally biased region" description="Low complexity" evidence="5">
    <location>
        <begin position="107"/>
        <end position="122"/>
    </location>
</feature>
<dbReference type="PROSITE" id="PS50016">
    <property type="entry name" value="ZF_PHD_2"/>
    <property type="match status" value="1"/>
</dbReference>
<dbReference type="RefSeq" id="XP_030853022.1">
    <property type="nucleotide sequence ID" value="XM_030997162.1"/>
</dbReference>
<dbReference type="SUPFAM" id="SSF57903">
    <property type="entry name" value="FYVE/PHD zinc finger"/>
    <property type="match status" value="1"/>
</dbReference>
<dbReference type="Gene3D" id="3.30.40.10">
    <property type="entry name" value="Zinc/RING finger domain, C3HC4 (zinc finger)"/>
    <property type="match status" value="1"/>
</dbReference>
<proteinExistence type="predicted"/>
<dbReference type="EnsemblMetazoa" id="XM_030997162">
    <property type="protein sequence ID" value="XP_030853022"/>
    <property type="gene ID" value="LOC115929047"/>
</dbReference>
<dbReference type="KEGG" id="spu:115929047"/>
<evidence type="ECO:0000256" key="4">
    <source>
        <dbReference type="PROSITE-ProRule" id="PRU00146"/>
    </source>
</evidence>
<dbReference type="GO" id="GO:0003824">
    <property type="term" value="F:catalytic activity"/>
    <property type="evidence" value="ECO:0007669"/>
    <property type="project" value="InterPro"/>
</dbReference>
<dbReference type="Proteomes" id="UP000007110">
    <property type="component" value="Unassembled WGS sequence"/>
</dbReference>
<evidence type="ECO:0000313" key="7">
    <source>
        <dbReference type="EnsemblMetazoa" id="XP_030853022"/>
    </source>
</evidence>
<dbReference type="SUPFAM" id="SSF56219">
    <property type="entry name" value="DNase I-like"/>
    <property type="match status" value="1"/>
</dbReference>
<dbReference type="InterPro" id="IPR019787">
    <property type="entry name" value="Znf_PHD-finger"/>
</dbReference>
<dbReference type="PANTHER" id="PTHR33395">
    <property type="entry name" value="TRANSCRIPTASE, PUTATIVE-RELATED-RELATED"/>
    <property type="match status" value="1"/>
</dbReference>
<feature type="region of interest" description="Disordered" evidence="5">
    <location>
        <begin position="96"/>
        <end position="134"/>
    </location>
</feature>
<dbReference type="Pfam" id="PF00628">
    <property type="entry name" value="PHD"/>
    <property type="match status" value="1"/>
</dbReference>
<evidence type="ECO:0000256" key="3">
    <source>
        <dbReference type="ARBA" id="ARBA00022833"/>
    </source>
</evidence>
<keyword evidence="1" id="KW-0479">Metal-binding</keyword>
<dbReference type="PANTHER" id="PTHR33395:SF22">
    <property type="entry name" value="REVERSE TRANSCRIPTASE DOMAIN-CONTAINING PROTEIN"/>
    <property type="match status" value="1"/>
</dbReference>
<dbReference type="AlphaFoldDB" id="A0A7M7PJX0"/>
<dbReference type="InterPro" id="IPR036691">
    <property type="entry name" value="Endo/exonu/phosph_ase_sf"/>
</dbReference>
<evidence type="ECO:0000256" key="1">
    <source>
        <dbReference type="ARBA" id="ARBA00022723"/>
    </source>
</evidence>
<protein>
    <recommendedName>
        <fullName evidence="6">PHD-type domain-containing protein</fullName>
    </recommendedName>
</protein>
<dbReference type="InterPro" id="IPR013083">
    <property type="entry name" value="Znf_RING/FYVE/PHD"/>
</dbReference>
<evidence type="ECO:0000313" key="8">
    <source>
        <dbReference type="Proteomes" id="UP000007110"/>
    </source>
</evidence>
<dbReference type="GO" id="GO:0031012">
    <property type="term" value="C:extracellular matrix"/>
    <property type="evidence" value="ECO:0000318"/>
    <property type="project" value="GO_Central"/>
</dbReference>
<dbReference type="InterPro" id="IPR019786">
    <property type="entry name" value="Zinc_finger_PHD-type_CS"/>
</dbReference>
<keyword evidence="2 4" id="KW-0863">Zinc-finger</keyword>
<dbReference type="InterPro" id="IPR011011">
    <property type="entry name" value="Znf_FYVE_PHD"/>
</dbReference>
<sequence>MGRKPKYPCGVCSRAVTTRTTGVQCEGTCLKWFHAECIGLTSTEYVAFDSSSIVWICNHCGAQNLAHSCLSSLQLSPDTNRFGVLDPDGQNVISEENSNSCRPTCDSSNPSSPGSPAYSSSPQNIKQRRSKHKPRPRVLRFLNVNCQSIRAKMQPFSILVHQHNPDIVIGTESWLSDGINSNEVFLDEQYSILRRDRSNDPHGGVFIATKTDLIVTREEELETDCEILWCRIEMAGSKTLHVAAYYRPKEDDEVSLAELQRSLSRLDRRHLVVLAGDFNLPGWKWDGPYVGPCAYPALHHQFGEIINDHGLTQLVKEPTRQANTLDLILISNPTLVNSVKVVPGISDHNCPVADIDMSPPRRYQPKRKVPMYKKADWEGFAELMQHVADYICSKSSSASVHDLWQLFKSGIEGGIQSFVPHKMLKQKQDLPWITSGIRKLIYKRDRLHKQVTRLRKQNMLVPFPLETELQHLKRLIQAESRKAYWSHLESIFTADGPNEYEGMKRFWKFVKNNRTDRCGIHTLKTDEHTITSPQDKAEALNKQFKMAFTNETDVPADLLPETSPYDSMPDIHISTEGIVKMLKKLKVRKAPGPDGIPALVLRKLS</sequence>
<name>A0A7M7PJX0_STRPU</name>
<evidence type="ECO:0000259" key="6">
    <source>
        <dbReference type="PROSITE" id="PS50016"/>
    </source>
</evidence>
<dbReference type="InParanoid" id="A0A7M7PJX0"/>
<dbReference type="Pfam" id="PF14529">
    <property type="entry name" value="Exo_endo_phos_2"/>
    <property type="match status" value="1"/>
</dbReference>
<dbReference type="Gene3D" id="3.60.10.10">
    <property type="entry name" value="Endonuclease/exonuclease/phosphatase"/>
    <property type="match status" value="1"/>
</dbReference>
<dbReference type="GeneID" id="115929047"/>
<feature type="domain" description="PHD-type" evidence="6">
    <location>
        <begin position="6"/>
        <end position="63"/>
    </location>
</feature>
<dbReference type="InterPro" id="IPR001965">
    <property type="entry name" value="Znf_PHD"/>
</dbReference>
<keyword evidence="8" id="KW-1185">Reference proteome</keyword>
<keyword evidence="3" id="KW-0862">Zinc</keyword>
<dbReference type="OrthoDB" id="10068646at2759"/>
<dbReference type="GO" id="GO:0007508">
    <property type="term" value="P:larval heart development"/>
    <property type="evidence" value="ECO:0000318"/>
    <property type="project" value="GO_Central"/>
</dbReference>
<evidence type="ECO:0000256" key="5">
    <source>
        <dbReference type="SAM" id="MobiDB-lite"/>
    </source>
</evidence>
<accession>A0A7M7PJX0</accession>
<evidence type="ECO:0000256" key="2">
    <source>
        <dbReference type="ARBA" id="ARBA00022771"/>
    </source>
</evidence>
<dbReference type="GO" id="GO:0008270">
    <property type="term" value="F:zinc ion binding"/>
    <property type="evidence" value="ECO:0007669"/>
    <property type="project" value="UniProtKB-KW"/>
</dbReference>
<dbReference type="OMA" id="VWICNHC"/>